<evidence type="ECO:0000256" key="2">
    <source>
        <dbReference type="ARBA" id="ARBA00022823"/>
    </source>
</evidence>
<evidence type="ECO:0000259" key="5">
    <source>
        <dbReference type="PROSITE" id="PS50968"/>
    </source>
</evidence>
<comment type="cofactor">
    <cofactor evidence="4">
        <name>(R)-lipoate</name>
        <dbReference type="ChEBI" id="CHEBI:83088"/>
    </cofactor>
    <text evidence="4">Binds 1 lipoyl cofactor covalently.</text>
</comment>
<dbReference type="Pfam" id="PF01597">
    <property type="entry name" value="GCV_H"/>
    <property type="match status" value="1"/>
</dbReference>
<dbReference type="InterPro" id="IPR002930">
    <property type="entry name" value="GCV_H"/>
</dbReference>
<evidence type="ECO:0000256" key="3">
    <source>
        <dbReference type="PIRSR" id="PIRSR617453-50"/>
    </source>
</evidence>
<dbReference type="CDD" id="cd06848">
    <property type="entry name" value="GCS_H"/>
    <property type="match status" value="1"/>
</dbReference>
<evidence type="ECO:0000313" key="7">
    <source>
        <dbReference type="Proteomes" id="UP000807716"/>
    </source>
</evidence>
<keyword evidence="2 3" id="KW-0450">Lipoyl</keyword>
<dbReference type="GO" id="GO:0005960">
    <property type="term" value="C:glycine cleavage complex"/>
    <property type="evidence" value="ECO:0007669"/>
    <property type="project" value="UniProtKB-UniRule"/>
</dbReference>
<dbReference type="InterPro" id="IPR011053">
    <property type="entry name" value="Single_hybrid_motif"/>
</dbReference>
<dbReference type="Proteomes" id="UP000807716">
    <property type="component" value="Unassembled WGS sequence"/>
</dbReference>
<comment type="function">
    <text evidence="4">The H protein shuttles the methylamine group of glycine from the P protein to the T protein.</text>
</comment>
<evidence type="ECO:0000256" key="4">
    <source>
        <dbReference type="RuleBase" id="RU364055"/>
    </source>
</evidence>
<dbReference type="Gene3D" id="2.40.50.100">
    <property type="match status" value="1"/>
</dbReference>
<evidence type="ECO:0000313" key="6">
    <source>
        <dbReference type="EMBL" id="KAG0262419.1"/>
    </source>
</evidence>
<comment type="subcellular location">
    <subcellularLocation>
        <location evidence="4">Mitochondrion</location>
    </subcellularLocation>
</comment>
<feature type="domain" description="Lipoyl-binding" evidence="5">
    <location>
        <begin position="50"/>
        <end position="131"/>
    </location>
</feature>
<dbReference type="GO" id="GO:0005739">
    <property type="term" value="C:mitochondrion"/>
    <property type="evidence" value="ECO:0007669"/>
    <property type="project" value="UniProtKB-SubCell"/>
</dbReference>
<proteinExistence type="inferred from homology"/>
<dbReference type="InterPro" id="IPR000089">
    <property type="entry name" value="Biotin_lipoyl"/>
</dbReference>
<dbReference type="HAMAP" id="MF_00272">
    <property type="entry name" value="GcvH"/>
    <property type="match status" value="1"/>
</dbReference>
<dbReference type="OrthoDB" id="10264154at2759"/>
<evidence type="ECO:0000256" key="1">
    <source>
        <dbReference type="ARBA" id="ARBA00009249"/>
    </source>
</evidence>
<comment type="similarity">
    <text evidence="1 4">Belongs to the GcvH family.</text>
</comment>
<dbReference type="PANTHER" id="PTHR11715:SF3">
    <property type="entry name" value="GLYCINE CLEAVAGE SYSTEM H PROTEIN-RELATED"/>
    <property type="match status" value="1"/>
</dbReference>
<comment type="caution">
    <text evidence="6">The sequence shown here is derived from an EMBL/GenBank/DDBJ whole genome shotgun (WGS) entry which is preliminary data.</text>
</comment>
<dbReference type="EMBL" id="JAAAJB010000188">
    <property type="protein sequence ID" value="KAG0262419.1"/>
    <property type="molecule type" value="Genomic_DNA"/>
</dbReference>
<keyword evidence="4" id="KW-0496">Mitochondrion</keyword>
<feature type="modified residue" description="N6-lipoyllysine" evidence="3">
    <location>
        <position position="90"/>
    </location>
</feature>
<keyword evidence="4" id="KW-0809">Transit peptide</keyword>
<dbReference type="SUPFAM" id="SSF51230">
    <property type="entry name" value="Single hybrid motif"/>
    <property type="match status" value="1"/>
</dbReference>
<dbReference type="NCBIfam" id="TIGR00527">
    <property type="entry name" value="gcvH"/>
    <property type="match status" value="1"/>
</dbReference>
<comment type="subunit">
    <text evidence="4">The glycine cleavage system is composed of four proteins: P, T, L and H.</text>
</comment>
<dbReference type="PANTHER" id="PTHR11715">
    <property type="entry name" value="GLYCINE CLEAVAGE SYSTEM H PROTEIN"/>
    <property type="match status" value="1"/>
</dbReference>
<dbReference type="NCBIfam" id="NF002270">
    <property type="entry name" value="PRK01202.1"/>
    <property type="match status" value="1"/>
</dbReference>
<organism evidence="6 7">
    <name type="scientific">Actinomortierella ambigua</name>
    <dbReference type="NCBI Taxonomy" id="1343610"/>
    <lineage>
        <taxon>Eukaryota</taxon>
        <taxon>Fungi</taxon>
        <taxon>Fungi incertae sedis</taxon>
        <taxon>Mucoromycota</taxon>
        <taxon>Mortierellomycotina</taxon>
        <taxon>Mortierellomycetes</taxon>
        <taxon>Mortierellales</taxon>
        <taxon>Mortierellaceae</taxon>
        <taxon>Actinomortierella</taxon>
    </lineage>
</organism>
<name>A0A9P6U755_9FUNG</name>
<protein>
    <recommendedName>
        <fullName evidence="4">Glycine cleavage system H protein</fullName>
    </recommendedName>
</protein>
<sequence>MSLRTLSARLFPAVRAQAMARAAAPASFARFYGTKRYTKEHEWIEVDNGVGTVGITDYAQNSLGEIVFVEPAELKTVETHDNIGSVESVKAASDIFAPIAGEVIEVNAALADEPGLLNEHPESQGWLCKIKVADQAEVDALLDEAAYKAFCEESH</sequence>
<keyword evidence="7" id="KW-1185">Reference proteome</keyword>
<dbReference type="PROSITE" id="PS50968">
    <property type="entry name" value="BIOTINYL_LIPOYL"/>
    <property type="match status" value="1"/>
</dbReference>
<dbReference type="AlphaFoldDB" id="A0A9P6U755"/>
<dbReference type="InterPro" id="IPR033753">
    <property type="entry name" value="GCV_H/Fam206"/>
</dbReference>
<dbReference type="InterPro" id="IPR017453">
    <property type="entry name" value="GCV_H_sub"/>
</dbReference>
<dbReference type="GO" id="GO:0019464">
    <property type="term" value="P:glycine decarboxylation via glycine cleavage system"/>
    <property type="evidence" value="ECO:0007669"/>
    <property type="project" value="UniProtKB-UniRule"/>
</dbReference>
<reference evidence="6" key="1">
    <citation type="journal article" date="2020" name="Fungal Divers.">
        <title>Resolving the Mortierellaceae phylogeny through synthesis of multi-gene phylogenetics and phylogenomics.</title>
        <authorList>
            <person name="Vandepol N."/>
            <person name="Liber J."/>
            <person name="Desiro A."/>
            <person name="Na H."/>
            <person name="Kennedy M."/>
            <person name="Barry K."/>
            <person name="Grigoriev I.V."/>
            <person name="Miller A.N."/>
            <person name="O'Donnell K."/>
            <person name="Stajich J.E."/>
            <person name="Bonito G."/>
        </authorList>
    </citation>
    <scope>NUCLEOTIDE SEQUENCE</scope>
    <source>
        <strain evidence="6">BC1065</strain>
    </source>
</reference>
<gene>
    <name evidence="6" type="ORF">DFQ27_002345</name>
</gene>
<accession>A0A9P6U755</accession>
<dbReference type="GO" id="GO:0009249">
    <property type="term" value="P:protein lipoylation"/>
    <property type="evidence" value="ECO:0007669"/>
    <property type="project" value="TreeGrafter"/>
</dbReference>